<dbReference type="Gene3D" id="3.40.630.30">
    <property type="match status" value="2"/>
</dbReference>
<dbReference type="Pfam" id="PF00583">
    <property type="entry name" value="Acetyltransf_1"/>
    <property type="match status" value="2"/>
</dbReference>
<dbReference type="SUPFAM" id="SSF55729">
    <property type="entry name" value="Acyl-CoA N-acyltransferases (Nat)"/>
    <property type="match status" value="2"/>
</dbReference>
<dbReference type="Proteomes" id="UP000182491">
    <property type="component" value="Unassembled WGS sequence"/>
</dbReference>
<evidence type="ECO:0000256" key="1">
    <source>
        <dbReference type="ARBA" id="ARBA00022679"/>
    </source>
</evidence>
<dbReference type="GO" id="GO:0016747">
    <property type="term" value="F:acyltransferase activity, transferring groups other than amino-acyl groups"/>
    <property type="evidence" value="ECO:0007669"/>
    <property type="project" value="InterPro"/>
</dbReference>
<dbReference type="InterPro" id="IPR050832">
    <property type="entry name" value="Bact_Acetyltransf"/>
</dbReference>
<evidence type="ECO:0000313" key="4">
    <source>
        <dbReference type="EMBL" id="SFU83370.1"/>
    </source>
</evidence>
<name>A0A1I7JDX1_9BACT</name>
<protein>
    <submittedName>
        <fullName evidence="4">Acetyltransferase (GNAT) family protein</fullName>
    </submittedName>
</protein>
<evidence type="ECO:0000259" key="3">
    <source>
        <dbReference type="PROSITE" id="PS51186"/>
    </source>
</evidence>
<sequence length="276" mass="31178">MSLLRQTFLDAFADYVVPIQLSETQFQTKLKREGIAPEFCVAAYVGDEMAGFILTGLGEWEGKPTAYNAGTGVKPMYRGHRLTEQLYAFLLPKLRESGVEQCLLEVIQDNKPALKSYERTGMRITRSLDCFRSPKQEILFSTDMPDDITLSLASRPDWKVYDTFKDVAPTWQNNSAAIKRSGSECVTLEAVNSFEEVVGVISFFPKLGTVAQLAVDARWRDIGVGSALLREAVQRTEASALLFINIDHTAKEFITFLERRHFKVILRQYEMLMAIV</sequence>
<proteinExistence type="predicted"/>
<feature type="domain" description="N-acetyltransferase" evidence="3">
    <location>
        <begin position="1"/>
        <end position="145"/>
    </location>
</feature>
<dbReference type="PANTHER" id="PTHR43877">
    <property type="entry name" value="AMINOALKYLPHOSPHONATE N-ACETYLTRANSFERASE-RELATED-RELATED"/>
    <property type="match status" value="1"/>
</dbReference>
<evidence type="ECO:0000313" key="5">
    <source>
        <dbReference type="Proteomes" id="UP000182491"/>
    </source>
</evidence>
<keyword evidence="2" id="KW-0012">Acyltransferase</keyword>
<dbReference type="CDD" id="cd04301">
    <property type="entry name" value="NAT_SF"/>
    <property type="match status" value="1"/>
</dbReference>
<dbReference type="STRING" id="388950.GCA_001611675_02303"/>
<dbReference type="EMBL" id="FPCA01000003">
    <property type="protein sequence ID" value="SFU83370.1"/>
    <property type="molecule type" value="Genomic_DNA"/>
</dbReference>
<organism evidence="4 5">
    <name type="scientific">Pontibacter akesuensis</name>
    <dbReference type="NCBI Taxonomy" id="388950"/>
    <lineage>
        <taxon>Bacteria</taxon>
        <taxon>Pseudomonadati</taxon>
        <taxon>Bacteroidota</taxon>
        <taxon>Cytophagia</taxon>
        <taxon>Cytophagales</taxon>
        <taxon>Hymenobacteraceae</taxon>
        <taxon>Pontibacter</taxon>
    </lineage>
</organism>
<evidence type="ECO:0000256" key="2">
    <source>
        <dbReference type="ARBA" id="ARBA00023315"/>
    </source>
</evidence>
<keyword evidence="5" id="KW-1185">Reference proteome</keyword>
<gene>
    <name evidence="4" type="ORF">SAMN04487941_2762</name>
</gene>
<dbReference type="InterPro" id="IPR016181">
    <property type="entry name" value="Acyl_CoA_acyltransferase"/>
</dbReference>
<keyword evidence="1 4" id="KW-0808">Transferase</keyword>
<dbReference type="InterPro" id="IPR000182">
    <property type="entry name" value="GNAT_dom"/>
</dbReference>
<reference evidence="5" key="1">
    <citation type="submission" date="2016-10" db="EMBL/GenBank/DDBJ databases">
        <authorList>
            <person name="Varghese N."/>
        </authorList>
    </citation>
    <scope>NUCLEOTIDE SEQUENCE [LARGE SCALE GENOMIC DNA]</scope>
    <source>
        <strain evidence="5">DSM 18820</strain>
    </source>
</reference>
<dbReference type="AlphaFoldDB" id="A0A1I7JDX1"/>
<accession>A0A1I7JDX1</accession>
<dbReference type="PROSITE" id="PS51186">
    <property type="entry name" value="GNAT"/>
    <property type="match status" value="1"/>
</dbReference>